<keyword evidence="1" id="KW-1133">Transmembrane helix</keyword>
<keyword evidence="3" id="KW-1185">Reference proteome</keyword>
<feature type="transmembrane region" description="Helical" evidence="1">
    <location>
        <begin position="12"/>
        <end position="35"/>
    </location>
</feature>
<accession>A0A1K2IDJ3</accession>
<proteinExistence type="predicted"/>
<gene>
    <name evidence="2" type="ORF">SAMN05428642_101972</name>
</gene>
<evidence type="ECO:0000313" key="3">
    <source>
        <dbReference type="Proteomes" id="UP000182544"/>
    </source>
</evidence>
<dbReference type="AlphaFoldDB" id="A0A1K2IDJ3"/>
<reference evidence="2 3" key="1">
    <citation type="submission" date="2016-10" db="EMBL/GenBank/DDBJ databases">
        <authorList>
            <person name="de Groot N.N."/>
        </authorList>
    </citation>
    <scope>NUCLEOTIDE SEQUENCE [LARGE SCALE GENOMIC DNA]</scope>
    <source>
        <strain evidence="2 3">DSM 18180</strain>
    </source>
</reference>
<evidence type="ECO:0000256" key="1">
    <source>
        <dbReference type="SAM" id="Phobius"/>
    </source>
</evidence>
<organism evidence="2 3">
    <name type="scientific">Flaviramulus basaltis</name>
    <dbReference type="NCBI Taxonomy" id="369401"/>
    <lineage>
        <taxon>Bacteria</taxon>
        <taxon>Pseudomonadati</taxon>
        <taxon>Bacteroidota</taxon>
        <taxon>Flavobacteriia</taxon>
        <taxon>Flavobacteriales</taxon>
        <taxon>Flavobacteriaceae</taxon>
        <taxon>Flaviramulus</taxon>
    </lineage>
</organism>
<name>A0A1K2IDJ3_9FLAO</name>
<feature type="transmembrane region" description="Helical" evidence="1">
    <location>
        <begin position="72"/>
        <end position="90"/>
    </location>
</feature>
<keyword evidence="1" id="KW-0472">Membrane</keyword>
<sequence length="98" mass="10790">MKNKKNTVSKTITVLSIIFALTFTSNTYATGWWWFWSPPTHGQHDYNNKKCGKCGRTSHFGKCNKGGGNDSIPLDGGLSILLLGAAAFGVKKLRENKK</sequence>
<dbReference type="InterPro" id="IPR058207">
    <property type="entry name" value="PID_CTERM"/>
</dbReference>
<dbReference type="RefSeq" id="WP_072400597.1">
    <property type="nucleotide sequence ID" value="NZ_FPKV01000001.1"/>
</dbReference>
<evidence type="ECO:0000313" key="2">
    <source>
        <dbReference type="EMBL" id="SFZ90500.1"/>
    </source>
</evidence>
<dbReference type="NCBIfam" id="NF046080">
    <property type="entry name" value="PID_CTERM"/>
    <property type="match status" value="1"/>
</dbReference>
<keyword evidence="1" id="KW-0812">Transmembrane</keyword>
<dbReference type="EMBL" id="FPKV01000001">
    <property type="protein sequence ID" value="SFZ90500.1"/>
    <property type="molecule type" value="Genomic_DNA"/>
</dbReference>
<dbReference type="STRING" id="369401.SAMN05428642_101972"/>
<dbReference type="Proteomes" id="UP000182544">
    <property type="component" value="Unassembled WGS sequence"/>
</dbReference>
<protein>
    <submittedName>
        <fullName evidence="2">Uncharacterized protein</fullName>
    </submittedName>
</protein>